<accession>A0A1H0EJW5</accession>
<dbReference type="OrthoDB" id="7167803at2"/>
<dbReference type="AlphaFoldDB" id="A0A1H0EJW5"/>
<evidence type="ECO:0000256" key="1">
    <source>
        <dbReference type="SAM" id="MobiDB-lite"/>
    </source>
</evidence>
<reference evidence="2 3" key="1">
    <citation type="submission" date="2016-10" db="EMBL/GenBank/DDBJ databases">
        <authorList>
            <person name="de Groot N.N."/>
        </authorList>
    </citation>
    <scope>NUCLEOTIDE SEQUENCE [LARGE SCALE GENOMIC DNA]</scope>
    <source>
        <strain evidence="3">L7-484,KACC 16230,DSM 25025</strain>
    </source>
</reference>
<dbReference type="RefSeq" id="WP_090669869.1">
    <property type="nucleotide sequence ID" value="NZ_FNIT01000002.1"/>
</dbReference>
<feature type="region of interest" description="Disordered" evidence="1">
    <location>
        <begin position="1"/>
        <end position="25"/>
    </location>
</feature>
<dbReference type="STRING" id="1166073.SAMN05192530_10276"/>
<sequence length="72" mass="8561">MTTFDDHRSRSAIGSSRTGRSRPADWRGRVRRWWERLGWDPHTLPETLRADVEPDHVRARPVRGRAEWERGL</sequence>
<protein>
    <submittedName>
        <fullName evidence="2">Uncharacterized protein</fullName>
    </submittedName>
</protein>
<evidence type="ECO:0000313" key="3">
    <source>
        <dbReference type="Proteomes" id="UP000198793"/>
    </source>
</evidence>
<organism evidence="2 3">
    <name type="scientific">Aureimonas jatrophae</name>
    <dbReference type="NCBI Taxonomy" id="1166073"/>
    <lineage>
        <taxon>Bacteria</taxon>
        <taxon>Pseudomonadati</taxon>
        <taxon>Pseudomonadota</taxon>
        <taxon>Alphaproteobacteria</taxon>
        <taxon>Hyphomicrobiales</taxon>
        <taxon>Aurantimonadaceae</taxon>
        <taxon>Aureimonas</taxon>
    </lineage>
</organism>
<gene>
    <name evidence="2" type="ORF">SAMN05192530_10276</name>
</gene>
<keyword evidence="3" id="KW-1185">Reference proteome</keyword>
<dbReference type="EMBL" id="FNIT01000002">
    <property type="protein sequence ID" value="SDN82698.1"/>
    <property type="molecule type" value="Genomic_DNA"/>
</dbReference>
<proteinExistence type="predicted"/>
<name>A0A1H0EJW5_9HYPH</name>
<evidence type="ECO:0000313" key="2">
    <source>
        <dbReference type="EMBL" id="SDN82698.1"/>
    </source>
</evidence>
<dbReference type="Proteomes" id="UP000198793">
    <property type="component" value="Unassembled WGS sequence"/>
</dbReference>